<feature type="compositionally biased region" description="Basic and acidic residues" evidence="1">
    <location>
        <begin position="99"/>
        <end position="116"/>
    </location>
</feature>
<evidence type="ECO:0000313" key="3">
    <source>
        <dbReference type="Proteomes" id="UP000271974"/>
    </source>
</evidence>
<organism evidence="2 3">
    <name type="scientific">Elysia chlorotica</name>
    <name type="common">Eastern emerald elysia</name>
    <name type="synonym">Sea slug</name>
    <dbReference type="NCBI Taxonomy" id="188477"/>
    <lineage>
        <taxon>Eukaryota</taxon>
        <taxon>Metazoa</taxon>
        <taxon>Spiralia</taxon>
        <taxon>Lophotrochozoa</taxon>
        <taxon>Mollusca</taxon>
        <taxon>Gastropoda</taxon>
        <taxon>Heterobranchia</taxon>
        <taxon>Euthyneura</taxon>
        <taxon>Panpulmonata</taxon>
        <taxon>Sacoglossa</taxon>
        <taxon>Placobranchoidea</taxon>
        <taxon>Plakobranchidae</taxon>
        <taxon>Elysia</taxon>
    </lineage>
</organism>
<feature type="compositionally biased region" description="Acidic residues" evidence="1">
    <location>
        <begin position="68"/>
        <end position="83"/>
    </location>
</feature>
<keyword evidence="3" id="KW-1185">Reference proteome</keyword>
<dbReference type="Proteomes" id="UP000271974">
    <property type="component" value="Unassembled WGS sequence"/>
</dbReference>
<sequence length="213" mass="23401">MLDVHPHLLYYDPVNGLFDVKEKQVLLKTWVDSPTAPTYATEKDPTRSHTDPITPSEEEGGSPKLEIDLEDDGEFAESIEDSEFPSSEVQRESVTGRGENGEHDVGEVDRRVSVVKEDDDGCRSKCSTGDQEHSDGDDDGEDIKTESCMMGLMGMCVGQTRVAGWKVKANSAIGQDVTHARGGQELTDTGIATLEKKMMLKSMTDIAPTRRHD</sequence>
<reference evidence="2 3" key="1">
    <citation type="submission" date="2019-01" db="EMBL/GenBank/DDBJ databases">
        <title>A draft genome assembly of the solar-powered sea slug Elysia chlorotica.</title>
        <authorList>
            <person name="Cai H."/>
            <person name="Li Q."/>
            <person name="Fang X."/>
            <person name="Li J."/>
            <person name="Curtis N.E."/>
            <person name="Altenburger A."/>
            <person name="Shibata T."/>
            <person name="Feng M."/>
            <person name="Maeda T."/>
            <person name="Schwartz J.A."/>
            <person name="Shigenobu S."/>
            <person name="Lundholm N."/>
            <person name="Nishiyama T."/>
            <person name="Yang H."/>
            <person name="Hasebe M."/>
            <person name="Li S."/>
            <person name="Pierce S.K."/>
            <person name="Wang J."/>
        </authorList>
    </citation>
    <scope>NUCLEOTIDE SEQUENCE [LARGE SCALE GENOMIC DNA]</scope>
    <source>
        <strain evidence="2">EC2010</strain>
        <tissue evidence="2">Whole organism of an adult</tissue>
    </source>
</reference>
<accession>A0A3S1I2Z4</accession>
<evidence type="ECO:0000256" key="1">
    <source>
        <dbReference type="SAM" id="MobiDB-lite"/>
    </source>
</evidence>
<dbReference type="AlphaFoldDB" id="A0A3S1I2Z4"/>
<gene>
    <name evidence="2" type="ORF">EGW08_001036</name>
</gene>
<feature type="region of interest" description="Disordered" evidence="1">
    <location>
        <begin position="35"/>
        <end position="144"/>
    </location>
</feature>
<dbReference type="EMBL" id="RQTK01000016">
    <property type="protein sequence ID" value="RUS91230.1"/>
    <property type="molecule type" value="Genomic_DNA"/>
</dbReference>
<proteinExistence type="predicted"/>
<comment type="caution">
    <text evidence="2">The sequence shown here is derived from an EMBL/GenBank/DDBJ whole genome shotgun (WGS) entry which is preliminary data.</text>
</comment>
<name>A0A3S1I2Z4_ELYCH</name>
<evidence type="ECO:0000313" key="2">
    <source>
        <dbReference type="EMBL" id="RUS91230.1"/>
    </source>
</evidence>
<feature type="compositionally biased region" description="Basic and acidic residues" evidence="1">
    <location>
        <begin position="41"/>
        <end position="50"/>
    </location>
</feature>
<protein>
    <submittedName>
        <fullName evidence="2">Uncharacterized protein</fullName>
    </submittedName>
</protein>